<accession>A0A199VYX5</accession>
<dbReference type="AlphaFoldDB" id="A0A199VYX5"/>
<gene>
    <name evidence="1" type="ORF">ACMD2_06908</name>
</gene>
<sequence length="194" mass="21226">MASRGLLNSSIIESKVEDGSRKGADEAVVADAKLGWEVAGDVGTIEVDASNNIDGGTPEYEHTSGPSQLAVNVFPGMESYVGMTEAFIRKLNVDLDVKLKVSREVTIAFAEGEELASGNRGCLNEEKMRRRVERRIKGERPKASMLAQGCYKATRERRLTVGRKSGQKGTAERNAGYWGLSHVQFSRRESMDLS</sequence>
<reference evidence="1 2" key="1">
    <citation type="journal article" date="2016" name="DNA Res.">
        <title>The draft genome of MD-2 pineapple using hybrid error correction of long reads.</title>
        <authorList>
            <person name="Redwan R.M."/>
            <person name="Saidin A."/>
            <person name="Kumar S.V."/>
        </authorList>
    </citation>
    <scope>NUCLEOTIDE SEQUENCE [LARGE SCALE GENOMIC DNA]</scope>
    <source>
        <strain evidence="2">cv. MD2</strain>
        <tissue evidence="1">Leaf</tissue>
    </source>
</reference>
<dbReference type="Proteomes" id="UP000092600">
    <property type="component" value="Unassembled WGS sequence"/>
</dbReference>
<evidence type="ECO:0000313" key="2">
    <source>
        <dbReference type="Proteomes" id="UP000092600"/>
    </source>
</evidence>
<dbReference type="EMBL" id="LSRQ01000499">
    <property type="protein sequence ID" value="OAY82437.1"/>
    <property type="molecule type" value="Genomic_DNA"/>
</dbReference>
<organism evidence="1 2">
    <name type="scientific">Ananas comosus</name>
    <name type="common">Pineapple</name>
    <name type="synonym">Ananas ananas</name>
    <dbReference type="NCBI Taxonomy" id="4615"/>
    <lineage>
        <taxon>Eukaryota</taxon>
        <taxon>Viridiplantae</taxon>
        <taxon>Streptophyta</taxon>
        <taxon>Embryophyta</taxon>
        <taxon>Tracheophyta</taxon>
        <taxon>Spermatophyta</taxon>
        <taxon>Magnoliopsida</taxon>
        <taxon>Liliopsida</taxon>
        <taxon>Poales</taxon>
        <taxon>Bromeliaceae</taxon>
        <taxon>Bromelioideae</taxon>
        <taxon>Ananas</taxon>
    </lineage>
</organism>
<proteinExistence type="predicted"/>
<evidence type="ECO:0000313" key="1">
    <source>
        <dbReference type="EMBL" id="OAY82437.1"/>
    </source>
</evidence>
<protein>
    <submittedName>
        <fullName evidence="1">Uncharacterized protein</fullName>
    </submittedName>
</protein>
<comment type="caution">
    <text evidence="1">The sequence shown here is derived from an EMBL/GenBank/DDBJ whole genome shotgun (WGS) entry which is preliminary data.</text>
</comment>
<name>A0A199VYX5_ANACO</name>